<proteinExistence type="predicted"/>
<dbReference type="EMBL" id="JAFCIX010000391">
    <property type="protein sequence ID" value="KAH6592028.1"/>
    <property type="molecule type" value="Genomic_DNA"/>
</dbReference>
<comment type="caution">
    <text evidence="3">The sequence shown here is derived from an EMBL/GenBank/DDBJ whole genome shotgun (WGS) entry which is preliminary data.</text>
</comment>
<evidence type="ECO:0000313" key="3">
    <source>
        <dbReference type="EMBL" id="KAH6592028.1"/>
    </source>
</evidence>
<evidence type="ECO:0000256" key="2">
    <source>
        <dbReference type="SAM" id="SignalP"/>
    </source>
</evidence>
<dbReference type="Proteomes" id="UP001648503">
    <property type="component" value="Unassembled WGS sequence"/>
</dbReference>
<keyword evidence="2" id="KW-0732">Signal</keyword>
<organism evidence="3 4">
    <name type="scientific">Batrachochytrium salamandrivorans</name>
    <dbReference type="NCBI Taxonomy" id="1357716"/>
    <lineage>
        <taxon>Eukaryota</taxon>
        <taxon>Fungi</taxon>
        <taxon>Fungi incertae sedis</taxon>
        <taxon>Chytridiomycota</taxon>
        <taxon>Chytridiomycota incertae sedis</taxon>
        <taxon>Chytridiomycetes</taxon>
        <taxon>Rhizophydiales</taxon>
        <taxon>Rhizophydiales incertae sedis</taxon>
        <taxon>Batrachochytrium</taxon>
    </lineage>
</organism>
<feature type="signal peptide" evidence="2">
    <location>
        <begin position="1"/>
        <end position="19"/>
    </location>
</feature>
<reference evidence="3 4" key="1">
    <citation type="submission" date="2021-02" db="EMBL/GenBank/DDBJ databases">
        <title>Variation within the Batrachochytrium salamandrivorans European outbreak.</title>
        <authorList>
            <person name="Kelly M."/>
            <person name="Pasmans F."/>
            <person name="Shea T.P."/>
            <person name="Munoz J.F."/>
            <person name="Carranza S."/>
            <person name="Cuomo C.A."/>
            <person name="Martel A."/>
        </authorList>
    </citation>
    <scope>NUCLEOTIDE SEQUENCE [LARGE SCALE GENOMIC DNA]</scope>
    <source>
        <strain evidence="3 4">AMFP18/2</strain>
    </source>
</reference>
<protein>
    <submittedName>
        <fullName evidence="3">Uncharacterized protein</fullName>
    </submittedName>
</protein>
<name>A0ABQ8F7F2_9FUNG</name>
<evidence type="ECO:0000256" key="1">
    <source>
        <dbReference type="SAM" id="MobiDB-lite"/>
    </source>
</evidence>
<feature type="chain" id="PRO_5046025286" evidence="2">
    <location>
        <begin position="20"/>
        <end position="83"/>
    </location>
</feature>
<keyword evidence="4" id="KW-1185">Reference proteome</keyword>
<feature type="region of interest" description="Disordered" evidence="1">
    <location>
        <begin position="51"/>
        <end position="83"/>
    </location>
</feature>
<accession>A0ABQ8F7F2</accession>
<gene>
    <name evidence="3" type="ORF">BASA50_008311</name>
</gene>
<evidence type="ECO:0000313" key="4">
    <source>
        <dbReference type="Proteomes" id="UP001648503"/>
    </source>
</evidence>
<sequence length="83" mass="8856">MRLAIASTTILFAMMAAQAAVLSAAPATDVNLVKRAPNGDEMMNKALWPTSLAPTQLPNSPWPTSLASTQLPKTPSRKTNNHK</sequence>
<feature type="compositionally biased region" description="Polar residues" evidence="1">
    <location>
        <begin position="52"/>
        <end position="73"/>
    </location>
</feature>